<feature type="domain" description="Glutamyl/glutaminyl-tRNA synthetase class Ib catalytic" evidence="11">
    <location>
        <begin position="160"/>
        <end position="435"/>
    </location>
</feature>
<evidence type="ECO:0000256" key="8">
    <source>
        <dbReference type="ARBA" id="ARBA00048270"/>
    </source>
</evidence>
<evidence type="ECO:0000256" key="9">
    <source>
        <dbReference type="RuleBase" id="RU363037"/>
    </source>
</evidence>
<comment type="caution">
    <text evidence="14">The sequence shown here is derived from an EMBL/GenBank/DDBJ whole genome shotgun (WGS) entry which is preliminary data.</text>
</comment>
<dbReference type="InterPro" id="IPR014729">
    <property type="entry name" value="Rossmann-like_a/b/a_fold"/>
</dbReference>
<evidence type="ECO:0000259" key="12">
    <source>
        <dbReference type="Pfam" id="PF03950"/>
    </source>
</evidence>
<dbReference type="InterPro" id="IPR011035">
    <property type="entry name" value="Ribosomal_bL25/Gln-tRNA_synth"/>
</dbReference>
<evidence type="ECO:0000256" key="4">
    <source>
        <dbReference type="ARBA" id="ARBA00022741"/>
    </source>
</evidence>
<feature type="domain" description="Glutamyl/glutaminyl-tRNA synthetase class Ib anti-codon binding" evidence="12">
    <location>
        <begin position="439"/>
        <end position="537"/>
    </location>
</feature>
<evidence type="ECO:0000313" key="15">
    <source>
        <dbReference type="Proteomes" id="UP001302126"/>
    </source>
</evidence>
<dbReference type="PANTHER" id="PTHR43097:SF4">
    <property type="entry name" value="GLUTAMINE--TRNA LIGASE"/>
    <property type="match status" value="1"/>
</dbReference>
<dbReference type="FunFam" id="2.40.240.10:FF:000015">
    <property type="entry name" value="Glutaminyl-tRNA synthetase"/>
    <property type="match status" value="1"/>
</dbReference>
<dbReference type="InterPro" id="IPR049437">
    <property type="entry name" value="tRNA-synt_1c_C2"/>
</dbReference>
<dbReference type="SUPFAM" id="SSF52374">
    <property type="entry name" value="Nucleotidylyl transferase"/>
    <property type="match status" value="1"/>
</dbReference>
<dbReference type="InterPro" id="IPR020056">
    <property type="entry name" value="Rbsml_bL25/Gln-tRNA_synth_N"/>
</dbReference>
<keyword evidence="7 9" id="KW-0030">Aminoacyl-tRNA synthetase</keyword>
<dbReference type="GO" id="GO:0005524">
    <property type="term" value="F:ATP binding"/>
    <property type="evidence" value="ECO:0007669"/>
    <property type="project" value="UniProtKB-KW"/>
</dbReference>
<dbReference type="Pfam" id="PF00749">
    <property type="entry name" value="tRNA-synt_1c"/>
    <property type="match status" value="2"/>
</dbReference>
<dbReference type="Pfam" id="PF03950">
    <property type="entry name" value="tRNA-synt_1c_C"/>
    <property type="match status" value="1"/>
</dbReference>
<dbReference type="InterPro" id="IPR020059">
    <property type="entry name" value="Glu/Gln-tRNA-synth_Ib_codon-bd"/>
</dbReference>
<keyword evidence="15" id="KW-1185">Reference proteome</keyword>
<feature type="region of interest" description="Disordered" evidence="10">
    <location>
        <begin position="1"/>
        <end position="79"/>
    </location>
</feature>
<dbReference type="GO" id="GO:0006425">
    <property type="term" value="P:glutaminyl-tRNA aminoacylation"/>
    <property type="evidence" value="ECO:0007669"/>
    <property type="project" value="InterPro"/>
</dbReference>
<dbReference type="PANTHER" id="PTHR43097">
    <property type="entry name" value="GLUTAMINE-TRNA LIGASE"/>
    <property type="match status" value="1"/>
</dbReference>
<evidence type="ECO:0000256" key="1">
    <source>
        <dbReference type="ARBA" id="ARBA00005594"/>
    </source>
</evidence>
<dbReference type="InterPro" id="IPR001412">
    <property type="entry name" value="aa-tRNA-synth_I_CS"/>
</dbReference>
<evidence type="ECO:0000256" key="10">
    <source>
        <dbReference type="SAM" id="MobiDB-lite"/>
    </source>
</evidence>
<dbReference type="Gene3D" id="2.40.240.10">
    <property type="entry name" value="Ribosomal Protein L25, Chain P"/>
    <property type="match status" value="2"/>
</dbReference>
<sequence length="661" mass="74697">MADSVTENTAKLQLDEETGEMVSKNELRKRLHKRAKKTATATRTTSAVTPPGGASGAVPGTDTGPALSTPDVKGADVPPIDPNAMFTRGFLAEVYKLCPSKEVVTRFPPGVNGYLHLGHLKAIAINFGFARYHIMVVGQSSGTPPANKNRPRTLNIDHQCRFDDTNPDAEKAEFFEAIEDTIRWLGFEPSKITYASDYFQRMYDLAEELIKKGKAYVCHCNETETKLQRGGEDGSTPRYRCEHANQDVETNLTKFCGMRDGEYEPQAAWLRMKQDIENPNPQMWDIAAYRIPKDQKPHYRTGTRWRIYPTYDFAHCLCDSFEGITHSLCSTEFVMSRESYEWLNRLLVGHQPMQREFGRLNLKGTILSKRILRSLIENNLVRGWDDPRLYTLKAIRRRGIPPGALLSFINELGVTTSQTSIEIKRFEQSIRRYLETAVPRLMLVLDPVPVVIEDAEEQELEAALSPKDPQMGSRKLRITKKVYIDRSDFREVDSKDYFRLAPGKTVGLLHMSWPIKAVSFTKDETTGAVMEIRAAYDKSGKKPKTHIHWVSDGSPTAEVRVHRPLFKSDSPKSAVGGFMNDINPDSETILPNALVEPAFFEVKRRAPWPEAEGERSGEVRPESVRFQGMRVGYFAVDSDSSEEKIVLNRIVALKEDSGKTE</sequence>
<evidence type="ECO:0000256" key="6">
    <source>
        <dbReference type="ARBA" id="ARBA00022917"/>
    </source>
</evidence>
<keyword evidence="6 9" id="KW-0648">Protein biosynthesis</keyword>
<feature type="domain" description="Glutamyl/glutaminyl-tRNA synthetase class Ib catalytic" evidence="11">
    <location>
        <begin position="102"/>
        <end position="133"/>
    </location>
</feature>
<proteinExistence type="inferred from homology"/>
<reference evidence="14" key="2">
    <citation type="submission" date="2023-05" db="EMBL/GenBank/DDBJ databases">
        <authorList>
            <consortium name="Lawrence Berkeley National Laboratory"/>
            <person name="Steindorff A."/>
            <person name="Hensen N."/>
            <person name="Bonometti L."/>
            <person name="Westerberg I."/>
            <person name="Brannstrom I.O."/>
            <person name="Guillou S."/>
            <person name="Cros-Aarteil S."/>
            <person name="Calhoun S."/>
            <person name="Haridas S."/>
            <person name="Kuo A."/>
            <person name="Mondo S."/>
            <person name="Pangilinan J."/>
            <person name="Riley R."/>
            <person name="Labutti K."/>
            <person name="Andreopoulos B."/>
            <person name="Lipzen A."/>
            <person name="Chen C."/>
            <person name="Yanf M."/>
            <person name="Daum C."/>
            <person name="Ng V."/>
            <person name="Clum A."/>
            <person name="Ohm R."/>
            <person name="Martin F."/>
            <person name="Silar P."/>
            <person name="Natvig D."/>
            <person name="Lalanne C."/>
            <person name="Gautier V."/>
            <person name="Ament-Velasquez S.L."/>
            <person name="Kruys A."/>
            <person name="Hutchinson M.I."/>
            <person name="Powell A.J."/>
            <person name="Barry K."/>
            <person name="Miller A.N."/>
            <person name="Grigoriev I.V."/>
            <person name="Debuchy R."/>
            <person name="Gladieux P."/>
            <person name="Thoren M.H."/>
            <person name="Johannesson H."/>
        </authorList>
    </citation>
    <scope>NUCLEOTIDE SEQUENCE</scope>
    <source>
        <strain evidence="14">PSN309</strain>
    </source>
</reference>
<evidence type="ECO:0000256" key="2">
    <source>
        <dbReference type="ARBA" id="ARBA00012836"/>
    </source>
</evidence>
<evidence type="ECO:0000256" key="7">
    <source>
        <dbReference type="ARBA" id="ARBA00023146"/>
    </source>
</evidence>
<dbReference type="Gene3D" id="3.40.50.620">
    <property type="entry name" value="HUPs"/>
    <property type="match status" value="1"/>
</dbReference>
<dbReference type="Pfam" id="PF20974">
    <property type="entry name" value="tRNA-synt_1c_C2"/>
    <property type="match status" value="1"/>
</dbReference>
<gene>
    <name evidence="14" type="ORF">QBC35DRAFT_490773</name>
</gene>
<keyword evidence="3 9" id="KW-0436">Ligase</keyword>
<evidence type="ECO:0000259" key="11">
    <source>
        <dbReference type="Pfam" id="PF00749"/>
    </source>
</evidence>
<dbReference type="GO" id="GO:0005829">
    <property type="term" value="C:cytosol"/>
    <property type="evidence" value="ECO:0007669"/>
    <property type="project" value="TreeGrafter"/>
</dbReference>
<dbReference type="EC" id="6.1.1.18" evidence="2"/>
<comment type="catalytic activity">
    <reaction evidence="8">
        <text>tRNA(Gln) + L-glutamine + ATP = L-glutaminyl-tRNA(Gln) + AMP + diphosphate</text>
        <dbReference type="Rhea" id="RHEA:20121"/>
        <dbReference type="Rhea" id="RHEA-COMP:9662"/>
        <dbReference type="Rhea" id="RHEA-COMP:9681"/>
        <dbReference type="ChEBI" id="CHEBI:30616"/>
        <dbReference type="ChEBI" id="CHEBI:33019"/>
        <dbReference type="ChEBI" id="CHEBI:58359"/>
        <dbReference type="ChEBI" id="CHEBI:78442"/>
        <dbReference type="ChEBI" id="CHEBI:78521"/>
        <dbReference type="ChEBI" id="CHEBI:456215"/>
        <dbReference type="EC" id="6.1.1.18"/>
    </reaction>
</comment>
<name>A0AAN6WXQ2_9PEZI</name>
<dbReference type="FunFam" id="3.40.50.620:FF:000037">
    <property type="entry name" value="Glutamine--tRNA ligase cytoplasmic"/>
    <property type="match status" value="1"/>
</dbReference>
<dbReference type="GO" id="GO:0004819">
    <property type="term" value="F:glutamine-tRNA ligase activity"/>
    <property type="evidence" value="ECO:0007669"/>
    <property type="project" value="UniProtKB-EC"/>
</dbReference>
<dbReference type="SUPFAM" id="SSF50715">
    <property type="entry name" value="Ribosomal protein L25-like"/>
    <property type="match status" value="1"/>
</dbReference>
<organism evidence="14 15">
    <name type="scientific">Podospora australis</name>
    <dbReference type="NCBI Taxonomy" id="1536484"/>
    <lineage>
        <taxon>Eukaryota</taxon>
        <taxon>Fungi</taxon>
        <taxon>Dikarya</taxon>
        <taxon>Ascomycota</taxon>
        <taxon>Pezizomycotina</taxon>
        <taxon>Sordariomycetes</taxon>
        <taxon>Sordariomycetidae</taxon>
        <taxon>Sordariales</taxon>
        <taxon>Podosporaceae</taxon>
        <taxon>Podospora</taxon>
    </lineage>
</organism>
<evidence type="ECO:0000259" key="13">
    <source>
        <dbReference type="Pfam" id="PF20974"/>
    </source>
</evidence>
<protein>
    <recommendedName>
        <fullName evidence="2">glutamine--tRNA ligase</fullName>
        <ecNumber evidence="2">6.1.1.18</ecNumber>
    </recommendedName>
</protein>
<accession>A0AAN6WXQ2</accession>
<dbReference type="FunFam" id="2.40.240.10:FF:000007">
    <property type="entry name" value="Glutamine--tRNA ligase"/>
    <property type="match status" value="1"/>
</dbReference>
<comment type="similarity">
    <text evidence="1 9">Belongs to the class-I aminoacyl-tRNA synthetase family.</text>
</comment>
<dbReference type="PROSITE" id="PS00178">
    <property type="entry name" value="AA_TRNA_LIGASE_I"/>
    <property type="match status" value="1"/>
</dbReference>
<feature type="compositionally biased region" description="Low complexity" evidence="10">
    <location>
        <begin position="38"/>
        <end position="49"/>
    </location>
</feature>
<dbReference type="InterPro" id="IPR004514">
    <property type="entry name" value="Gln-tRNA-synth"/>
</dbReference>
<evidence type="ECO:0000256" key="3">
    <source>
        <dbReference type="ARBA" id="ARBA00022598"/>
    </source>
</evidence>
<dbReference type="AlphaFoldDB" id="A0AAN6WXQ2"/>
<evidence type="ECO:0000256" key="5">
    <source>
        <dbReference type="ARBA" id="ARBA00022840"/>
    </source>
</evidence>
<keyword evidence="4 9" id="KW-0547">Nucleotide-binding</keyword>
<dbReference type="NCBIfam" id="TIGR00440">
    <property type="entry name" value="glnS"/>
    <property type="match status" value="1"/>
</dbReference>
<dbReference type="Proteomes" id="UP001302126">
    <property type="component" value="Unassembled WGS sequence"/>
</dbReference>
<feature type="compositionally biased region" description="Polar residues" evidence="10">
    <location>
        <begin position="1"/>
        <end position="11"/>
    </location>
</feature>
<dbReference type="InterPro" id="IPR020058">
    <property type="entry name" value="Glu/Gln-tRNA-synth_Ib_cat-dom"/>
</dbReference>
<feature type="domain" description="tRNA synthetases class I (E and Q) anti-codon binding" evidence="13">
    <location>
        <begin position="547"/>
        <end position="603"/>
    </location>
</feature>
<evidence type="ECO:0000313" key="14">
    <source>
        <dbReference type="EMBL" id="KAK4190139.1"/>
    </source>
</evidence>
<reference evidence="14" key="1">
    <citation type="journal article" date="2023" name="Mol. Phylogenet. Evol.">
        <title>Genome-scale phylogeny and comparative genomics of the fungal order Sordariales.</title>
        <authorList>
            <person name="Hensen N."/>
            <person name="Bonometti L."/>
            <person name="Westerberg I."/>
            <person name="Brannstrom I.O."/>
            <person name="Guillou S."/>
            <person name="Cros-Aarteil S."/>
            <person name="Calhoun S."/>
            <person name="Haridas S."/>
            <person name="Kuo A."/>
            <person name="Mondo S."/>
            <person name="Pangilinan J."/>
            <person name="Riley R."/>
            <person name="LaButti K."/>
            <person name="Andreopoulos B."/>
            <person name="Lipzen A."/>
            <person name="Chen C."/>
            <person name="Yan M."/>
            <person name="Daum C."/>
            <person name="Ng V."/>
            <person name="Clum A."/>
            <person name="Steindorff A."/>
            <person name="Ohm R.A."/>
            <person name="Martin F."/>
            <person name="Silar P."/>
            <person name="Natvig D.O."/>
            <person name="Lalanne C."/>
            <person name="Gautier V."/>
            <person name="Ament-Velasquez S.L."/>
            <person name="Kruys A."/>
            <person name="Hutchinson M.I."/>
            <person name="Powell A.J."/>
            <person name="Barry K."/>
            <person name="Miller A.N."/>
            <person name="Grigoriev I.V."/>
            <person name="Debuchy R."/>
            <person name="Gladieux P."/>
            <person name="Hiltunen Thoren M."/>
            <person name="Johannesson H."/>
        </authorList>
    </citation>
    <scope>NUCLEOTIDE SEQUENCE</scope>
    <source>
        <strain evidence="14">PSN309</strain>
    </source>
</reference>
<dbReference type="InterPro" id="IPR050132">
    <property type="entry name" value="Gln/Glu-tRNA_Ligase"/>
</dbReference>
<keyword evidence="5 9" id="KW-0067">ATP-binding</keyword>
<dbReference type="EMBL" id="MU864368">
    <property type="protein sequence ID" value="KAK4190139.1"/>
    <property type="molecule type" value="Genomic_DNA"/>
</dbReference>